<name>A0A2G4F0H7_9CYAN</name>
<dbReference type="AlphaFoldDB" id="A0A2G4F0H7"/>
<dbReference type="Gene3D" id="3.40.50.1010">
    <property type="entry name" value="5'-nuclease"/>
    <property type="match status" value="1"/>
</dbReference>
<organism evidence="2 3">
    <name type="scientific">Tychonema bourrellyi FEM_GT703</name>
    <dbReference type="NCBI Taxonomy" id="2040638"/>
    <lineage>
        <taxon>Bacteria</taxon>
        <taxon>Bacillati</taxon>
        <taxon>Cyanobacteriota</taxon>
        <taxon>Cyanophyceae</taxon>
        <taxon>Oscillatoriophycideae</taxon>
        <taxon>Oscillatoriales</taxon>
        <taxon>Microcoleaceae</taxon>
        <taxon>Tychonema</taxon>
    </lineage>
</organism>
<dbReference type="SUPFAM" id="SSF88723">
    <property type="entry name" value="PIN domain-like"/>
    <property type="match status" value="1"/>
</dbReference>
<protein>
    <submittedName>
        <fullName evidence="2">PIN domain-containing protein</fullName>
    </submittedName>
</protein>
<evidence type="ECO:0000259" key="1">
    <source>
        <dbReference type="Pfam" id="PF01850"/>
    </source>
</evidence>
<dbReference type="InterPro" id="IPR029060">
    <property type="entry name" value="PIN-like_dom_sf"/>
</dbReference>
<accession>A0A2G4F0H7</accession>
<dbReference type="InterPro" id="IPR002716">
    <property type="entry name" value="PIN_dom"/>
</dbReference>
<feature type="domain" description="PIN" evidence="1">
    <location>
        <begin position="5"/>
        <end position="119"/>
    </location>
</feature>
<dbReference type="RefSeq" id="WP_096831412.1">
    <property type="nucleotide sequence ID" value="NZ_NXIB02000059.1"/>
</dbReference>
<dbReference type="EMBL" id="NXIB02000059">
    <property type="protein sequence ID" value="PHX55260.1"/>
    <property type="molecule type" value="Genomic_DNA"/>
</dbReference>
<evidence type="ECO:0000313" key="3">
    <source>
        <dbReference type="Proteomes" id="UP000226442"/>
    </source>
</evidence>
<dbReference type="CDD" id="cd09874">
    <property type="entry name" value="PIN_MT3492-like"/>
    <property type="match status" value="1"/>
</dbReference>
<reference evidence="2" key="1">
    <citation type="submission" date="2017-10" db="EMBL/GenBank/DDBJ databases">
        <title>Draft genome sequence of the planktic cyanobacteria Tychonema bourrellyi isolated from alpine lentic freshwater.</title>
        <authorList>
            <person name="Tett A."/>
            <person name="Armanini F."/>
            <person name="Asnicar F."/>
            <person name="Boscaini A."/>
            <person name="Pasolli E."/>
            <person name="Zolfo M."/>
            <person name="Donati C."/>
            <person name="Salmaso N."/>
            <person name="Segata N."/>
        </authorList>
    </citation>
    <scope>NUCLEOTIDE SEQUENCE</scope>
    <source>
        <strain evidence="2">FEM_GT703</strain>
    </source>
</reference>
<comment type="caution">
    <text evidence="2">The sequence shown here is derived from an EMBL/GenBank/DDBJ whole genome shotgun (WGS) entry which is preliminary data.</text>
</comment>
<sequence length="155" mass="17409">MVNTYFLDTSALVKRYVPETGSNWIQSITDGAANNDLTISQITWVELHSALSRRQREGSMSAGELDIILQKFRNEFDTWYRIIEVDQALIENAGQLVVQYPLRAYDAVQLASGLYVKSLLLSQPETRLVFVSADNRLLNIAQSAGLAIDNPNNYP</sequence>
<proteinExistence type="predicted"/>
<gene>
    <name evidence="2" type="ORF">CP500_011810</name>
</gene>
<dbReference type="OrthoDB" id="5568064at2"/>
<dbReference type="Pfam" id="PF01850">
    <property type="entry name" value="PIN"/>
    <property type="match status" value="1"/>
</dbReference>
<evidence type="ECO:0000313" key="2">
    <source>
        <dbReference type="EMBL" id="PHX55260.1"/>
    </source>
</evidence>
<keyword evidence="3" id="KW-1185">Reference proteome</keyword>
<dbReference type="Proteomes" id="UP000226442">
    <property type="component" value="Unassembled WGS sequence"/>
</dbReference>